<evidence type="ECO:0000313" key="2">
    <source>
        <dbReference type="EMBL" id="EHY31487.1"/>
    </source>
</evidence>
<evidence type="ECO:0000313" key="3">
    <source>
        <dbReference type="Proteomes" id="UP000004956"/>
    </source>
</evidence>
<gene>
    <name evidence="2" type="ORF">HMPREF9440_01131</name>
</gene>
<organism evidence="2 3">
    <name type="scientific">Sutterella parvirubra YIT 11816</name>
    <dbReference type="NCBI Taxonomy" id="762967"/>
    <lineage>
        <taxon>Bacteria</taxon>
        <taxon>Pseudomonadati</taxon>
        <taxon>Pseudomonadota</taxon>
        <taxon>Betaproteobacteria</taxon>
        <taxon>Burkholderiales</taxon>
        <taxon>Sutterellaceae</taxon>
        <taxon>Sutterella</taxon>
    </lineage>
</organism>
<protein>
    <submittedName>
        <fullName evidence="2">Uncharacterized protein</fullName>
    </submittedName>
</protein>
<dbReference type="EMBL" id="AFBQ01000154">
    <property type="protein sequence ID" value="EHY31487.1"/>
    <property type="molecule type" value="Genomic_DNA"/>
</dbReference>
<dbReference type="HOGENOM" id="CLU_2994974_0_0_4"/>
<dbReference type="AlphaFoldDB" id="H3KEG7"/>
<reference evidence="2 3" key="1">
    <citation type="submission" date="2011-11" db="EMBL/GenBank/DDBJ databases">
        <authorList>
            <person name="Weinstock G."/>
            <person name="Sodergren E."/>
            <person name="Clifton S."/>
            <person name="Fulton L."/>
            <person name="Fulton B."/>
            <person name="Courtney L."/>
            <person name="Fronick C."/>
            <person name="Harrison M."/>
            <person name="Strong C."/>
            <person name="Farmer C."/>
            <person name="Delahaunty K."/>
            <person name="Markovic C."/>
            <person name="Hall O."/>
            <person name="Minx P."/>
            <person name="Tomlinson C."/>
            <person name="Mitreva M."/>
            <person name="Hou S."/>
            <person name="Chen J."/>
            <person name="Wollam A."/>
            <person name="Pepin K.H."/>
            <person name="Johnson M."/>
            <person name="Bhonagiri V."/>
            <person name="Zhang X."/>
            <person name="Suruliraj S."/>
            <person name="Warren W."/>
            <person name="Chinwalla A."/>
            <person name="Mardis E.R."/>
            <person name="Wilson R.K."/>
        </authorList>
    </citation>
    <scope>NUCLEOTIDE SEQUENCE [LARGE SCALE GENOMIC DNA]</scope>
    <source>
        <strain evidence="2 3">YIT 11816</strain>
    </source>
</reference>
<proteinExistence type="predicted"/>
<accession>H3KEG7</accession>
<evidence type="ECO:0000256" key="1">
    <source>
        <dbReference type="SAM" id="MobiDB-lite"/>
    </source>
</evidence>
<sequence>MVAARKTSPVRFPPPPGPSHNTPDAAGRVAPKGSAAESRCAIIIRLNHDLFQRIQPR</sequence>
<keyword evidence="3" id="KW-1185">Reference proteome</keyword>
<comment type="caution">
    <text evidence="2">The sequence shown here is derived from an EMBL/GenBank/DDBJ whole genome shotgun (WGS) entry which is preliminary data.</text>
</comment>
<feature type="region of interest" description="Disordered" evidence="1">
    <location>
        <begin position="1"/>
        <end position="34"/>
    </location>
</feature>
<name>H3KEG7_9BURK</name>
<dbReference type="Proteomes" id="UP000004956">
    <property type="component" value="Unassembled WGS sequence"/>
</dbReference>
<dbReference type="STRING" id="762967.HMPREF9440_01131"/>